<evidence type="ECO:0000256" key="1">
    <source>
        <dbReference type="ARBA" id="ARBA00022741"/>
    </source>
</evidence>
<dbReference type="Pfam" id="PF02626">
    <property type="entry name" value="CT_A_B"/>
    <property type="match status" value="1"/>
</dbReference>
<dbReference type="GO" id="GO:0005524">
    <property type="term" value="F:ATP binding"/>
    <property type="evidence" value="ECO:0007669"/>
    <property type="project" value="UniProtKB-KW"/>
</dbReference>
<reference evidence="5 8" key="2">
    <citation type="journal article" date="2019" name="Emerg. Microbes Infect.">
        <title>Comprehensive subspecies identification of 175 nontuberculous mycobacteria species based on 7547 genomic profiles.</title>
        <authorList>
            <person name="Matsumoto Y."/>
            <person name="Kinjo T."/>
            <person name="Motooka D."/>
            <person name="Nabeya D."/>
            <person name="Jung N."/>
            <person name="Uechi K."/>
            <person name="Horii T."/>
            <person name="Iida T."/>
            <person name="Fujita J."/>
            <person name="Nakamura S."/>
        </authorList>
    </citation>
    <scope>NUCLEOTIDE SEQUENCE [LARGE SCALE GENOMIC DNA]</scope>
    <source>
        <strain evidence="5 8">JCM 12405</strain>
    </source>
</reference>
<feature type="domain" description="Carboxyltransferase" evidence="4">
    <location>
        <begin position="28"/>
        <end position="292"/>
    </location>
</feature>
<evidence type="ECO:0000313" key="5">
    <source>
        <dbReference type="EMBL" id="BBZ07959.1"/>
    </source>
</evidence>
<dbReference type="Gene3D" id="2.40.100.10">
    <property type="entry name" value="Cyclophilin-like"/>
    <property type="match status" value="1"/>
</dbReference>
<keyword evidence="3" id="KW-0067">ATP-binding</keyword>
<evidence type="ECO:0000313" key="7">
    <source>
        <dbReference type="Proteomes" id="UP000193564"/>
    </source>
</evidence>
<dbReference type="PANTHER" id="PTHR43309:SF3">
    <property type="entry name" value="5-OXOPROLINASE SUBUNIT C"/>
    <property type="match status" value="1"/>
</dbReference>
<dbReference type="AlphaFoldDB" id="A0A1X1SX63"/>
<protein>
    <submittedName>
        <fullName evidence="6">Allophanate hydrolase</fullName>
    </submittedName>
</protein>
<dbReference type="SMART" id="SM00797">
    <property type="entry name" value="AHS2"/>
    <property type="match status" value="1"/>
</dbReference>
<evidence type="ECO:0000313" key="8">
    <source>
        <dbReference type="Proteomes" id="UP000467201"/>
    </source>
</evidence>
<keyword evidence="2 6" id="KW-0378">Hydrolase</keyword>
<dbReference type="GO" id="GO:0016787">
    <property type="term" value="F:hydrolase activity"/>
    <property type="evidence" value="ECO:0007669"/>
    <property type="project" value="UniProtKB-KW"/>
</dbReference>
<dbReference type="EMBL" id="LQOS01000072">
    <property type="protein sequence ID" value="ORV35599.1"/>
    <property type="molecule type" value="Genomic_DNA"/>
</dbReference>
<dbReference type="InterPro" id="IPR052708">
    <property type="entry name" value="PxpC"/>
</dbReference>
<dbReference type="InterPro" id="IPR003778">
    <property type="entry name" value="CT_A_B"/>
</dbReference>
<dbReference type="STRING" id="126673.AWC01_18355"/>
<accession>A0A1X1SX63</accession>
<dbReference type="PANTHER" id="PTHR43309">
    <property type="entry name" value="5-OXOPROLINASE SUBUNIT C"/>
    <property type="match status" value="1"/>
</dbReference>
<dbReference type="OrthoDB" id="9768696at2"/>
<evidence type="ECO:0000259" key="4">
    <source>
        <dbReference type="SMART" id="SM00797"/>
    </source>
</evidence>
<dbReference type="SUPFAM" id="SSF50891">
    <property type="entry name" value="Cyclophilin-like"/>
    <property type="match status" value="1"/>
</dbReference>
<name>A0A1X1SX63_9MYCO</name>
<gene>
    <name evidence="6" type="ORF">AWC01_18355</name>
    <name evidence="5" type="ORF">MDOR_21280</name>
</gene>
<dbReference type="NCBIfam" id="TIGR00724">
    <property type="entry name" value="urea_amlyse_rel"/>
    <property type="match status" value="1"/>
</dbReference>
<dbReference type="KEGG" id="mdr:MDOR_21280"/>
<evidence type="ECO:0000256" key="2">
    <source>
        <dbReference type="ARBA" id="ARBA00022801"/>
    </source>
</evidence>
<evidence type="ECO:0000313" key="6">
    <source>
        <dbReference type="EMBL" id="ORV35599.1"/>
    </source>
</evidence>
<proteinExistence type="predicted"/>
<keyword evidence="7" id="KW-1185">Reference proteome</keyword>
<evidence type="ECO:0000256" key="3">
    <source>
        <dbReference type="ARBA" id="ARBA00022840"/>
    </source>
</evidence>
<dbReference type="Proteomes" id="UP000193564">
    <property type="component" value="Unassembled WGS sequence"/>
</dbReference>
<dbReference type="RefSeq" id="WP_085192812.1">
    <property type="nucleotide sequence ID" value="NZ_AP022605.1"/>
</dbReference>
<organism evidence="6 7">
    <name type="scientific">Mycolicibacterium doricum</name>
    <dbReference type="NCBI Taxonomy" id="126673"/>
    <lineage>
        <taxon>Bacteria</taxon>
        <taxon>Bacillati</taxon>
        <taxon>Actinomycetota</taxon>
        <taxon>Actinomycetes</taxon>
        <taxon>Mycobacteriales</taxon>
        <taxon>Mycobacteriaceae</taxon>
        <taxon>Mycolicibacterium</taxon>
    </lineage>
</organism>
<dbReference type="Proteomes" id="UP000467201">
    <property type="component" value="Chromosome"/>
</dbReference>
<dbReference type="EMBL" id="AP022605">
    <property type="protein sequence ID" value="BBZ07959.1"/>
    <property type="molecule type" value="Genomic_DNA"/>
</dbReference>
<reference evidence="5" key="3">
    <citation type="submission" date="2020-02" db="EMBL/GenBank/DDBJ databases">
        <authorList>
            <person name="Matsumoto Y."/>
            <person name="Motooka D."/>
            <person name="Nakamura S."/>
        </authorList>
    </citation>
    <scope>NUCLEOTIDE SEQUENCE</scope>
    <source>
        <strain evidence="5">JCM 12405</strain>
    </source>
</reference>
<dbReference type="InterPro" id="IPR029000">
    <property type="entry name" value="Cyclophilin-like_dom_sf"/>
</dbReference>
<reference evidence="6 7" key="1">
    <citation type="submission" date="2016-01" db="EMBL/GenBank/DDBJ databases">
        <title>The new phylogeny of the genus Mycobacterium.</title>
        <authorList>
            <person name="Tarcisio F."/>
            <person name="Conor M."/>
            <person name="Antonella G."/>
            <person name="Elisabetta G."/>
            <person name="Giulia F.S."/>
            <person name="Sara T."/>
            <person name="Anna F."/>
            <person name="Clotilde B."/>
            <person name="Roberto B."/>
            <person name="Veronica D.S."/>
            <person name="Fabio R."/>
            <person name="Monica P."/>
            <person name="Olivier J."/>
            <person name="Enrico T."/>
            <person name="Nicola S."/>
        </authorList>
    </citation>
    <scope>NUCLEOTIDE SEQUENCE [LARGE SCALE GENOMIC DNA]</scope>
    <source>
        <strain evidence="6 7">DSM 44339</strain>
    </source>
</reference>
<keyword evidence="1" id="KW-0547">Nucleotide-binding</keyword>
<sequence>MTVGGRLEILEGGPLTTVQDLGRPGHAAVGIGSAGAADRRSHALANRLVGNPAEAATLEVLLGGLTLRAGSAVTFAVTGAEVDVLAGPNRKPLGHNARHHLAAGTVIELGPARAGLRCYVAVRGGIDCAEVLGSRSRDTLANIGPAPLRAGDVLDIGTCVLPLPATDLAPVAPAGADRATLRVHRGPRDDWLADADDLVATTWQVSDRASRVGARLVAQRGPGVRMRDPGRQLPSEGAGLGAIQVPPGGEPVIFLADHPVTGGYPVAGVLVNEDVDRAAQLRPGAEVRLTWA</sequence>